<dbReference type="PANTHER" id="PTHR31739">
    <property type="entry name" value="ENT-COPALYL DIPHOSPHATE SYNTHASE, CHLOROPLASTIC"/>
    <property type="match status" value="1"/>
</dbReference>
<dbReference type="PANTHER" id="PTHR31739:SF30">
    <property type="entry name" value="COPAL-8-OL DIPHOSPHATE HYDRATASE, CHLOROPLASTIC"/>
    <property type="match status" value="1"/>
</dbReference>
<dbReference type="Gene3D" id="1.10.600.10">
    <property type="entry name" value="Farnesyl Diphosphate Synthase"/>
    <property type="match status" value="2"/>
</dbReference>
<protein>
    <submittedName>
        <fullName evidence="2">Peregrinol diphosphate synthase TPS1, chloroplastic</fullName>
    </submittedName>
</protein>
<dbReference type="SFLD" id="SFLDG01605">
    <property type="entry name" value="Terpene_Cyclase_Like_1_N-term"/>
    <property type="match status" value="1"/>
</dbReference>
<gene>
    <name evidence="2" type="ORF">Sradi_5615300</name>
</gene>
<dbReference type="Pfam" id="PF01397">
    <property type="entry name" value="Terpene_synth"/>
    <property type="match status" value="1"/>
</dbReference>
<sequence>MSILTIPQLNFCHVFPCNSVSSTRRLFLAYERCNIASRNVAQVCDEDDSTAEALQVVNKIEEYIGSIRMMLSTIDEGRISVSPYDTAWIALIKVDGRGTPQFPSCLEWIAQHQLPDGSWGDQRYFCAYDRLVNTLACVVALRSWNVHADQSKKGISFIKENVHKLANADAEHMTAGFEVVFPALLQKARDLGIHDLPYDAPVLRDIYSARDHKMKRIPKELMHKVPTALLYSLEGLEDLEWQKLLKLQSPHGSFLTSPSSTAFAFMQTGDQNCLKFIKYTLQKCNGGAPHVFPVDIFARLWAVDRLQRLGISRFFQSEIKDCLSHVYRFWSEKGVFSGRYSEFSDIDDTSMGFRLLRLHGYDVDPNVLSNFKDDDKFSCYAGQMIESATPIYNLYRASQVRFPGEKILEEANTFAYKFLQEKLDSHQLLDKWVISKHLPDEIRIGLMTPWYASLPRIETRFYLQHYAGGDEVWIGKTFYRMEDISNDSYLELARLDFNRCQAQHQTEWNSMQQWYENFNVYEFGVSRKDVLLAYFLGSASMFEADRSKERMAWAKSRIISRMITSFFNDETTSSEQKAALLTGLRKDISAHTDKKVVRENNDKSTFCWHHSTNSWRDSIHIHVLETNGSWDTTDCSIKDMEIEQDMQALVKLVLEESVGGIDRNLKQTFLSVAKTFYYRAYTAPETIDMHIFKVLFEPVV</sequence>
<dbReference type="Gene3D" id="1.50.10.160">
    <property type="match status" value="1"/>
</dbReference>
<dbReference type="EMBL" id="JACGWJ010000026">
    <property type="protein sequence ID" value="KAL0312160.1"/>
    <property type="molecule type" value="Genomic_DNA"/>
</dbReference>
<dbReference type="Gene3D" id="1.50.10.130">
    <property type="entry name" value="Terpene synthase, N-terminal domain"/>
    <property type="match status" value="1"/>
</dbReference>
<proteinExistence type="predicted"/>
<evidence type="ECO:0000313" key="2">
    <source>
        <dbReference type="EMBL" id="KAL0312160.1"/>
    </source>
</evidence>
<dbReference type="AlphaFoldDB" id="A0AAW2L1Q5"/>
<dbReference type="SUPFAM" id="SSF48239">
    <property type="entry name" value="Terpenoid cyclases/Protein prenyltransferases"/>
    <property type="match status" value="2"/>
</dbReference>
<evidence type="ECO:0000259" key="1">
    <source>
        <dbReference type="Pfam" id="PF01397"/>
    </source>
</evidence>
<dbReference type="GO" id="GO:0010333">
    <property type="term" value="F:terpene synthase activity"/>
    <property type="evidence" value="ECO:0007669"/>
    <property type="project" value="InterPro"/>
</dbReference>
<dbReference type="InterPro" id="IPR001906">
    <property type="entry name" value="Terpene_synth_N"/>
</dbReference>
<dbReference type="GO" id="GO:0000287">
    <property type="term" value="F:magnesium ion binding"/>
    <property type="evidence" value="ECO:0007669"/>
    <property type="project" value="TreeGrafter"/>
</dbReference>
<dbReference type="InterPro" id="IPR036965">
    <property type="entry name" value="Terpene_synth_N_sf"/>
</dbReference>
<comment type="caution">
    <text evidence="2">The sequence shown here is derived from an EMBL/GenBank/DDBJ whole genome shotgun (WGS) entry which is preliminary data.</text>
</comment>
<dbReference type="SFLD" id="SFLDG01014">
    <property type="entry name" value="Terpene_Cyclase_Like_1_N-term"/>
    <property type="match status" value="1"/>
</dbReference>
<reference evidence="2" key="1">
    <citation type="submission" date="2020-06" db="EMBL/GenBank/DDBJ databases">
        <authorList>
            <person name="Li T."/>
            <person name="Hu X."/>
            <person name="Zhang T."/>
            <person name="Song X."/>
            <person name="Zhang H."/>
            <person name="Dai N."/>
            <person name="Sheng W."/>
            <person name="Hou X."/>
            <person name="Wei L."/>
        </authorList>
    </citation>
    <scope>NUCLEOTIDE SEQUENCE</scope>
    <source>
        <strain evidence="2">G02</strain>
        <tissue evidence="2">Leaf</tissue>
    </source>
</reference>
<accession>A0AAW2L1Q5</accession>
<organism evidence="2">
    <name type="scientific">Sesamum radiatum</name>
    <name type="common">Black benniseed</name>
    <dbReference type="NCBI Taxonomy" id="300843"/>
    <lineage>
        <taxon>Eukaryota</taxon>
        <taxon>Viridiplantae</taxon>
        <taxon>Streptophyta</taxon>
        <taxon>Embryophyta</taxon>
        <taxon>Tracheophyta</taxon>
        <taxon>Spermatophyta</taxon>
        <taxon>Magnoliopsida</taxon>
        <taxon>eudicotyledons</taxon>
        <taxon>Gunneridae</taxon>
        <taxon>Pentapetalae</taxon>
        <taxon>asterids</taxon>
        <taxon>lamiids</taxon>
        <taxon>Lamiales</taxon>
        <taxon>Pedaliaceae</taxon>
        <taxon>Sesamum</taxon>
    </lineage>
</organism>
<dbReference type="GO" id="GO:0009686">
    <property type="term" value="P:gibberellin biosynthetic process"/>
    <property type="evidence" value="ECO:0007669"/>
    <property type="project" value="TreeGrafter"/>
</dbReference>
<feature type="domain" description="Terpene synthase N-terminal" evidence="1">
    <location>
        <begin position="240"/>
        <end position="442"/>
    </location>
</feature>
<dbReference type="FunFam" id="1.50.10.130:FF:000002">
    <property type="entry name" value="Ent-copalyl diphosphate synthase, chloroplastic"/>
    <property type="match status" value="1"/>
</dbReference>
<dbReference type="SUPFAM" id="SSF48576">
    <property type="entry name" value="Terpenoid synthases"/>
    <property type="match status" value="1"/>
</dbReference>
<reference evidence="2" key="2">
    <citation type="journal article" date="2024" name="Plant">
        <title>Genomic evolution and insights into agronomic trait innovations of Sesamum species.</title>
        <authorList>
            <person name="Miao H."/>
            <person name="Wang L."/>
            <person name="Qu L."/>
            <person name="Liu H."/>
            <person name="Sun Y."/>
            <person name="Le M."/>
            <person name="Wang Q."/>
            <person name="Wei S."/>
            <person name="Zheng Y."/>
            <person name="Lin W."/>
            <person name="Duan Y."/>
            <person name="Cao H."/>
            <person name="Xiong S."/>
            <person name="Wang X."/>
            <person name="Wei L."/>
            <person name="Li C."/>
            <person name="Ma Q."/>
            <person name="Ju M."/>
            <person name="Zhao R."/>
            <person name="Li G."/>
            <person name="Mu C."/>
            <person name="Tian Q."/>
            <person name="Mei H."/>
            <person name="Zhang T."/>
            <person name="Gao T."/>
            <person name="Zhang H."/>
        </authorList>
    </citation>
    <scope>NUCLEOTIDE SEQUENCE</scope>
    <source>
        <strain evidence="2">G02</strain>
    </source>
</reference>
<dbReference type="GO" id="GO:0009507">
    <property type="term" value="C:chloroplast"/>
    <property type="evidence" value="ECO:0007669"/>
    <property type="project" value="TreeGrafter"/>
</dbReference>
<name>A0AAW2L1Q5_SESRA</name>
<dbReference type="InterPro" id="IPR008949">
    <property type="entry name" value="Isoprenoid_synthase_dom_sf"/>
</dbReference>
<dbReference type="InterPro" id="IPR008930">
    <property type="entry name" value="Terpenoid_cyclase/PrenylTrfase"/>
</dbReference>
<dbReference type="InterPro" id="IPR050148">
    <property type="entry name" value="Terpene_synthase-like"/>
</dbReference>